<proteinExistence type="predicted"/>
<comment type="caution">
    <text evidence="1">The sequence shown here is derived from an EMBL/GenBank/DDBJ whole genome shotgun (WGS) entry which is preliminary data.</text>
</comment>
<evidence type="ECO:0000313" key="1">
    <source>
        <dbReference type="EMBL" id="KAJ9072374.1"/>
    </source>
</evidence>
<gene>
    <name evidence="1" type="ORF">DSO57_1028233</name>
</gene>
<name>A0ACC2TCR4_9FUNG</name>
<sequence length="140" mass="15722">MTPPLTPHPNCPMEPPTATKTTFTQLFGVLYITLTEMVDTMVPNSGPWSLLGRSSQSYGGHYPLAQLYSVPSQPMPLPMPGFLKDKVWVMNTDKSKLQPKKLGPAIILKVNKNNTYLIQGLGKRKLDKVLHHNWLQPWKA</sequence>
<dbReference type="EMBL" id="QTSX02003018">
    <property type="protein sequence ID" value="KAJ9072374.1"/>
    <property type="molecule type" value="Genomic_DNA"/>
</dbReference>
<organism evidence="1 2">
    <name type="scientific">Entomophthora muscae</name>
    <dbReference type="NCBI Taxonomy" id="34485"/>
    <lineage>
        <taxon>Eukaryota</taxon>
        <taxon>Fungi</taxon>
        <taxon>Fungi incertae sedis</taxon>
        <taxon>Zoopagomycota</taxon>
        <taxon>Entomophthoromycotina</taxon>
        <taxon>Entomophthoromycetes</taxon>
        <taxon>Entomophthorales</taxon>
        <taxon>Entomophthoraceae</taxon>
        <taxon>Entomophthora</taxon>
    </lineage>
</organism>
<accession>A0ACC2TCR4</accession>
<dbReference type="Proteomes" id="UP001165960">
    <property type="component" value="Unassembled WGS sequence"/>
</dbReference>
<reference evidence="1" key="1">
    <citation type="submission" date="2022-04" db="EMBL/GenBank/DDBJ databases">
        <title>Genome of the entomopathogenic fungus Entomophthora muscae.</title>
        <authorList>
            <person name="Elya C."/>
            <person name="Lovett B.R."/>
            <person name="Lee E."/>
            <person name="Macias A.M."/>
            <person name="Hajek A.E."/>
            <person name="De Bivort B.L."/>
            <person name="Kasson M.T."/>
            <person name="De Fine Licht H.H."/>
            <person name="Stajich J.E."/>
        </authorList>
    </citation>
    <scope>NUCLEOTIDE SEQUENCE</scope>
    <source>
        <strain evidence="1">Berkeley</strain>
    </source>
</reference>
<evidence type="ECO:0000313" key="2">
    <source>
        <dbReference type="Proteomes" id="UP001165960"/>
    </source>
</evidence>
<keyword evidence="2" id="KW-1185">Reference proteome</keyword>
<protein>
    <submittedName>
        <fullName evidence="1">Uncharacterized protein</fullName>
    </submittedName>
</protein>